<feature type="transmembrane region" description="Helical" evidence="7">
    <location>
        <begin position="404"/>
        <end position="423"/>
    </location>
</feature>
<organism evidence="8 9">
    <name type="scientific">Dekkera bruxellensis</name>
    <name type="common">Brettanomyces custersii</name>
    <dbReference type="NCBI Taxonomy" id="5007"/>
    <lineage>
        <taxon>Eukaryota</taxon>
        <taxon>Fungi</taxon>
        <taxon>Dikarya</taxon>
        <taxon>Ascomycota</taxon>
        <taxon>Saccharomycotina</taxon>
        <taxon>Pichiomycetes</taxon>
        <taxon>Pichiales</taxon>
        <taxon>Pichiaceae</taxon>
        <taxon>Brettanomyces</taxon>
    </lineage>
</organism>
<dbReference type="GeneID" id="64572090"/>
<dbReference type="GO" id="GO:0015297">
    <property type="term" value="F:antiporter activity"/>
    <property type="evidence" value="ECO:0007669"/>
    <property type="project" value="InterPro"/>
</dbReference>
<dbReference type="GO" id="GO:1990961">
    <property type="term" value="P:xenobiotic detoxification by transmembrane export across the plasma membrane"/>
    <property type="evidence" value="ECO:0007669"/>
    <property type="project" value="InterPro"/>
</dbReference>
<dbReference type="RefSeq" id="XP_041134931.1">
    <property type="nucleotide sequence ID" value="XM_041278736.1"/>
</dbReference>
<dbReference type="EMBL" id="CP063131">
    <property type="protein sequence ID" value="QOU18437.1"/>
    <property type="molecule type" value="Genomic_DNA"/>
</dbReference>
<keyword evidence="4 7" id="KW-1133">Transmembrane helix</keyword>
<comment type="similarity">
    <text evidence="2">Belongs to the multi antimicrobial extrusion (MATE) (TC 2.A.66.1) family.</text>
</comment>
<protein>
    <recommendedName>
        <fullName evidence="10">Ethionine resistance-conferring protein 1</fullName>
    </recommendedName>
</protein>
<evidence type="ECO:0000256" key="4">
    <source>
        <dbReference type="ARBA" id="ARBA00022989"/>
    </source>
</evidence>
<comment type="subcellular location">
    <subcellularLocation>
        <location evidence="1">Membrane</location>
        <topology evidence="1">Multi-pass membrane protein</topology>
    </subcellularLocation>
</comment>
<evidence type="ECO:0000256" key="2">
    <source>
        <dbReference type="ARBA" id="ARBA00010199"/>
    </source>
</evidence>
<feature type="transmembrane region" description="Helical" evidence="7">
    <location>
        <begin position="443"/>
        <end position="465"/>
    </location>
</feature>
<feature type="transmembrane region" description="Helical" evidence="7">
    <location>
        <begin position="147"/>
        <end position="169"/>
    </location>
</feature>
<dbReference type="Proteomes" id="UP000663131">
    <property type="component" value="Chromosome 3"/>
</dbReference>
<evidence type="ECO:0000256" key="1">
    <source>
        <dbReference type="ARBA" id="ARBA00004141"/>
    </source>
</evidence>
<keyword evidence="3 7" id="KW-0812">Transmembrane</keyword>
<dbReference type="PANTHER" id="PTHR11206">
    <property type="entry name" value="MULTIDRUG RESISTANCE PROTEIN"/>
    <property type="match status" value="1"/>
</dbReference>
<reference evidence="8" key="1">
    <citation type="submission" date="2020-10" db="EMBL/GenBank/DDBJ databases">
        <authorList>
            <person name="Palmer J.M."/>
        </authorList>
    </citation>
    <scope>NUCLEOTIDE SEQUENCE</scope>
    <source>
        <strain evidence="8">UCD 2041</strain>
    </source>
</reference>
<evidence type="ECO:0008006" key="10">
    <source>
        <dbReference type="Google" id="ProtNLM"/>
    </source>
</evidence>
<dbReference type="KEGG" id="bbrx:BRETT_000164"/>
<evidence type="ECO:0000256" key="6">
    <source>
        <dbReference type="SAM" id="MobiDB-lite"/>
    </source>
</evidence>
<evidence type="ECO:0000256" key="7">
    <source>
        <dbReference type="SAM" id="Phobius"/>
    </source>
</evidence>
<feature type="transmembrane region" description="Helical" evidence="7">
    <location>
        <begin position="292"/>
        <end position="314"/>
    </location>
</feature>
<gene>
    <name evidence="8" type="ORF">BRETT_000164</name>
</gene>
<accession>A0A871QYG7</accession>
<dbReference type="Pfam" id="PF01554">
    <property type="entry name" value="MatE"/>
    <property type="match status" value="2"/>
</dbReference>
<dbReference type="GO" id="GO:0042910">
    <property type="term" value="F:xenobiotic transmembrane transporter activity"/>
    <property type="evidence" value="ECO:0007669"/>
    <property type="project" value="InterPro"/>
</dbReference>
<evidence type="ECO:0000313" key="8">
    <source>
        <dbReference type="EMBL" id="QOU18437.1"/>
    </source>
</evidence>
<dbReference type="AlphaFoldDB" id="A0A871QYG7"/>
<sequence>MIITTSNEQQPLLRGPSSSSSSIASHLDGSQYGSLSQNADNTLSRDVSWNATAEEENFIQLRRGVSVTSPRMQHLGLTMSKDPEDGRLLEVEASLAPEVRMITKMSIPLIITFLLQYSLTVASVYAVGNLGADELAAVSLSNLLASISSYGIIQGTASALSTLCPQAYGRKDYKTVGLQSLRCACLLLIIYIPIFAVWYWGSYPILNFLAPGIKATYLASRYLRRLSFGVPGFIVFEVTKQYLQAQGIFHASTCVLAFCAPLNVALNITLVWDKHIGMGFEGAPTAVSIINWLMAIMLVLYAVFINGYQCWCGFSKEVFKHWGRLLTLAGPGVLMIEAEWLAFEIIAIASSRFGTVALAAQSIVATTCVTVYQIPYAISVAASTRIAWYIGSASEAAAHTATNASLIVATGLGFVNAFSLAALRTYTARLFTHDEDVIVLASRVLLVGAAYQLGDVLSCVAGGILRGQGRQYIGGWLNLTCYYVIALPVSYYCGFHLKLGLPGLWLGMVVALGTISIGAVIAVLTTNWRVLIQKSVEDGLSDYQRTICSDSTSILSRNDRSVAARVSHNMLSPVASASGAEIMAS</sequence>
<feature type="compositionally biased region" description="Polar residues" evidence="6">
    <location>
        <begin position="1"/>
        <end position="10"/>
    </location>
</feature>
<evidence type="ECO:0000256" key="3">
    <source>
        <dbReference type="ARBA" id="ARBA00022692"/>
    </source>
</evidence>
<dbReference type="OrthoDB" id="2126698at2759"/>
<feature type="transmembrane region" description="Helical" evidence="7">
    <location>
        <begin position="472"/>
        <end position="492"/>
    </location>
</feature>
<proteinExistence type="inferred from homology"/>
<dbReference type="GO" id="GO:0016020">
    <property type="term" value="C:membrane"/>
    <property type="evidence" value="ECO:0007669"/>
    <property type="project" value="UniProtKB-SubCell"/>
</dbReference>
<reference evidence="8" key="2">
    <citation type="journal article" name="BMC Genomics">
        <title>New genome assemblies reveal patterns of domestication and adaptation across Brettanomyces (Dekkera) species.</title>
        <authorList>
            <person name="Roach M.J."/>
            <person name="Borneman A.R."/>
        </authorList>
    </citation>
    <scope>NUCLEOTIDE SEQUENCE</scope>
    <source>
        <strain evidence="8">UCD 2041</strain>
    </source>
</reference>
<feature type="transmembrane region" description="Helical" evidence="7">
    <location>
        <begin position="504"/>
        <end position="524"/>
    </location>
</feature>
<dbReference type="CDD" id="cd13132">
    <property type="entry name" value="MATE_eukaryotic"/>
    <property type="match status" value="1"/>
</dbReference>
<evidence type="ECO:0000256" key="5">
    <source>
        <dbReference type="ARBA" id="ARBA00023136"/>
    </source>
</evidence>
<name>A0A871QYG7_DEKBR</name>
<evidence type="ECO:0000313" key="9">
    <source>
        <dbReference type="Proteomes" id="UP000663131"/>
    </source>
</evidence>
<dbReference type="NCBIfam" id="TIGR00797">
    <property type="entry name" value="matE"/>
    <property type="match status" value="1"/>
</dbReference>
<feature type="transmembrane region" description="Helical" evidence="7">
    <location>
        <begin position="107"/>
        <end position="127"/>
    </location>
</feature>
<feature type="region of interest" description="Disordered" evidence="6">
    <location>
        <begin position="1"/>
        <end position="26"/>
    </location>
</feature>
<feature type="transmembrane region" description="Helical" evidence="7">
    <location>
        <begin position="181"/>
        <end position="202"/>
    </location>
</feature>
<keyword evidence="5 7" id="KW-0472">Membrane</keyword>
<dbReference type="InterPro" id="IPR002528">
    <property type="entry name" value="MATE_fam"/>
</dbReference>
<dbReference type="InterPro" id="IPR045069">
    <property type="entry name" value="MATE_euk"/>
</dbReference>